<reference evidence="1 2" key="1">
    <citation type="submission" date="2018-04" db="EMBL/GenBank/DDBJ databases">
        <title>Novel actinobacteria from marine sediment.</title>
        <authorList>
            <person name="Ng Z.Y."/>
            <person name="Tan G.Y.A."/>
        </authorList>
    </citation>
    <scope>NUCLEOTIDE SEQUENCE [LARGE SCALE GENOMIC DNA]</scope>
    <source>
        <strain evidence="1 2">TPS81</strain>
    </source>
</reference>
<keyword evidence="2" id="KW-1185">Reference proteome</keyword>
<feature type="non-terminal residue" evidence="1">
    <location>
        <position position="1"/>
    </location>
</feature>
<dbReference type="AlphaFoldDB" id="A0A368SXL1"/>
<comment type="caution">
    <text evidence="1">The sequence shown here is derived from an EMBL/GenBank/DDBJ whole genome shotgun (WGS) entry which is preliminary data.</text>
</comment>
<gene>
    <name evidence="1" type="ORF">DEF24_27530</name>
</gene>
<dbReference type="GO" id="GO:0016628">
    <property type="term" value="F:oxidoreductase activity, acting on the CH-CH group of donors, NAD or NADP as acceptor"/>
    <property type="evidence" value="ECO:0007669"/>
    <property type="project" value="InterPro"/>
</dbReference>
<dbReference type="InterPro" id="IPR011032">
    <property type="entry name" value="GroES-like_sf"/>
</dbReference>
<dbReference type="PANTHER" id="PTHR43205:SF7">
    <property type="entry name" value="PROSTAGLANDIN REDUCTASE 1"/>
    <property type="match status" value="1"/>
</dbReference>
<dbReference type="SUPFAM" id="SSF50129">
    <property type="entry name" value="GroES-like"/>
    <property type="match status" value="1"/>
</dbReference>
<protein>
    <submittedName>
        <fullName evidence="1">NADP-dependent oxidoreductase</fullName>
    </submittedName>
</protein>
<proteinExistence type="predicted"/>
<evidence type="ECO:0000313" key="1">
    <source>
        <dbReference type="EMBL" id="RCV47167.1"/>
    </source>
</evidence>
<organism evidence="1 2">
    <name type="scientific">Marinitenerispora sediminis</name>
    <dbReference type="NCBI Taxonomy" id="1931232"/>
    <lineage>
        <taxon>Bacteria</taxon>
        <taxon>Bacillati</taxon>
        <taxon>Actinomycetota</taxon>
        <taxon>Actinomycetes</taxon>
        <taxon>Streptosporangiales</taxon>
        <taxon>Nocardiopsidaceae</taxon>
        <taxon>Marinitenerispora</taxon>
    </lineage>
</organism>
<evidence type="ECO:0000313" key="2">
    <source>
        <dbReference type="Proteomes" id="UP000253318"/>
    </source>
</evidence>
<name>A0A368SXL1_9ACTN</name>
<dbReference type="Gene3D" id="3.90.180.10">
    <property type="entry name" value="Medium-chain alcohol dehydrogenases, catalytic domain"/>
    <property type="match status" value="1"/>
</dbReference>
<dbReference type="Proteomes" id="UP000253318">
    <property type="component" value="Unassembled WGS sequence"/>
</dbReference>
<dbReference type="Gene3D" id="3.40.50.720">
    <property type="entry name" value="NAD(P)-binding Rossmann-like Domain"/>
    <property type="match status" value="1"/>
</dbReference>
<dbReference type="PANTHER" id="PTHR43205">
    <property type="entry name" value="PROSTAGLANDIN REDUCTASE"/>
    <property type="match status" value="1"/>
</dbReference>
<sequence>GPRNLGLVVTKRLALRGFIVTDDAHLAGEFHSEVAPLVADGRIVFRETVVDGLENAPEAFISMLRGGNVGKMVVRTG</sequence>
<dbReference type="InterPro" id="IPR045010">
    <property type="entry name" value="MDR_fam"/>
</dbReference>
<accession>A0A368SXL1</accession>
<dbReference type="EMBL" id="QEIN01000616">
    <property type="protein sequence ID" value="RCV47167.1"/>
    <property type="molecule type" value="Genomic_DNA"/>
</dbReference>